<sequence length="73" mass="8021">MIKEITNPYTSHCTNAVEISPSFIKKAWKDNDIGCTQKEDSSVNSDKDSGSSDSDSDSDDGSEIPNEEDDNFE</sequence>
<dbReference type="EMBL" id="CAJFDH010000005">
    <property type="protein sequence ID" value="CAD5223239.1"/>
    <property type="molecule type" value="Genomic_DNA"/>
</dbReference>
<organism evidence="2 3">
    <name type="scientific">Bursaphelenchus okinawaensis</name>
    <dbReference type="NCBI Taxonomy" id="465554"/>
    <lineage>
        <taxon>Eukaryota</taxon>
        <taxon>Metazoa</taxon>
        <taxon>Ecdysozoa</taxon>
        <taxon>Nematoda</taxon>
        <taxon>Chromadorea</taxon>
        <taxon>Rhabditida</taxon>
        <taxon>Tylenchina</taxon>
        <taxon>Tylenchomorpha</taxon>
        <taxon>Aphelenchoidea</taxon>
        <taxon>Aphelenchoididae</taxon>
        <taxon>Bursaphelenchus</taxon>
    </lineage>
</organism>
<proteinExistence type="predicted"/>
<dbReference type="Proteomes" id="UP000783686">
    <property type="component" value="Unassembled WGS sequence"/>
</dbReference>
<dbReference type="Proteomes" id="UP000614601">
    <property type="component" value="Unassembled WGS sequence"/>
</dbReference>
<gene>
    <name evidence="2" type="ORF">BOKJ2_LOCUS10044</name>
</gene>
<evidence type="ECO:0000313" key="3">
    <source>
        <dbReference type="Proteomes" id="UP000614601"/>
    </source>
</evidence>
<keyword evidence="3" id="KW-1185">Reference proteome</keyword>
<feature type="compositionally biased region" description="Acidic residues" evidence="1">
    <location>
        <begin position="54"/>
        <end position="73"/>
    </location>
</feature>
<feature type="region of interest" description="Disordered" evidence="1">
    <location>
        <begin position="34"/>
        <end position="73"/>
    </location>
</feature>
<name>A0A811L697_9BILA</name>
<dbReference type="AlphaFoldDB" id="A0A811L697"/>
<protein>
    <submittedName>
        <fullName evidence="2">Uncharacterized protein</fullName>
    </submittedName>
</protein>
<evidence type="ECO:0000313" key="2">
    <source>
        <dbReference type="EMBL" id="CAD5223239.1"/>
    </source>
</evidence>
<accession>A0A811L697</accession>
<feature type="compositionally biased region" description="Basic and acidic residues" evidence="1">
    <location>
        <begin position="34"/>
        <end position="50"/>
    </location>
</feature>
<comment type="caution">
    <text evidence="2">The sequence shown here is derived from an EMBL/GenBank/DDBJ whole genome shotgun (WGS) entry which is preliminary data.</text>
</comment>
<evidence type="ECO:0000256" key="1">
    <source>
        <dbReference type="SAM" id="MobiDB-lite"/>
    </source>
</evidence>
<dbReference type="EMBL" id="CAJFCW020000005">
    <property type="protein sequence ID" value="CAG9117391.1"/>
    <property type="molecule type" value="Genomic_DNA"/>
</dbReference>
<reference evidence="2" key="1">
    <citation type="submission" date="2020-09" db="EMBL/GenBank/DDBJ databases">
        <authorList>
            <person name="Kikuchi T."/>
        </authorList>
    </citation>
    <scope>NUCLEOTIDE SEQUENCE</scope>
    <source>
        <strain evidence="2">SH1</strain>
    </source>
</reference>